<keyword evidence="1" id="KW-0732">Signal</keyword>
<organism evidence="2">
    <name type="scientific">Pongo abelii</name>
    <name type="common">Sumatran orangutan</name>
    <name type="synonym">Pongo pygmaeus abelii</name>
    <dbReference type="NCBI Taxonomy" id="9601"/>
    <lineage>
        <taxon>Eukaryota</taxon>
        <taxon>Metazoa</taxon>
        <taxon>Chordata</taxon>
        <taxon>Craniata</taxon>
        <taxon>Vertebrata</taxon>
        <taxon>Euteleostomi</taxon>
        <taxon>Mammalia</taxon>
        <taxon>Eutheria</taxon>
        <taxon>Euarchontoglires</taxon>
        <taxon>Primates</taxon>
        <taxon>Haplorrhini</taxon>
        <taxon>Catarrhini</taxon>
        <taxon>Hominidae</taxon>
        <taxon>Pongo</taxon>
    </lineage>
</organism>
<dbReference type="EMBL" id="NDHI03003498">
    <property type="protein sequence ID" value="PNJ32330.1"/>
    <property type="molecule type" value="Genomic_DNA"/>
</dbReference>
<protein>
    <submittedName>
        <fullName evidence="2">HYAL2 isoform 10</fullName>
    </submittedName>
</protein>
<feature type="chain" id="PRO_5014393051" evidence="1">
    <location>
        <begin position="21"/>
        <end position="48"/>
    </location>
</feature>
<dbReference type="AlphaFoldDB" id="A0A2J8TH10"/>
<gene>
    <name evidence="2" type="ORF">CR201_G0035082</name>
</gene>
<feature type="non-terminal residue" evidence="2">
    <location>
        <position position="48"/>
    </location>
</feature>
<sequence>MRAGPGPTVTLALVLAVAWAMELKPTAPPIFTGRPFVVAWDVPTQDCG</sequence>
<evidence type="ECO:0000256" key="1">
    <source>
        <dbReference type="SAM" id="SignalP"/>
    </source>
</evidence>
<reference evidence="2" key="1">
    <citation type="submission" date="2017-12" db="EMBL/GenBank/DDBJ databases">
        <title>High-resolution comparative analysis of great ape genomes.</title>
        <authorList>
            <person name="Pollen A."/>
            <person name="Hastie A."/>
            <person name="Hormozdiari F."/>
            <person name="Dougherty M."/>
            <person name="Liu R."/>
            <person name="Chaisson M."/>
            <person name="Hoppe E."/>
            <person name="Hill C."/>
            <person name="Pang A."/>
            <person name="Hillier L."/>
            <person name="Baker C."/>
            <person name="Armstrong J."/>
            <person name="Shendure J."/>
            <person name="Paten B."/>
            <person name="Wilson R."/>
            <person name="Chao H."/>
            <person name="Schneider V."/>
            <person name="Ventura M."/>
            <person name="Kronenberg Z."/>
            <person name="Murali S."/>
            <person name="Gordon D."/>
            <person name="Cantsilieris S."/>
            <person name="Munson K."/>
            <person name="Nelson B."/>
            <person name="Raja A."/>
            <person name="Underwood J."/>
            <person name="Diekhans M."/>
            <person name="Fiddes I."/>
            <person name="Haussler D."/>
            <person name="Eichler E."/>
        </authorList>
    </citation>
    <scope>NUCLEOTIDE SEQUENCE [LARGE SCALE GENOMIC DNA]</scope>
    <source>
        <strain evidence="2">Susie</strain>
    </source>
</reference>
<feature type="signal peptide" evidence="1">
    <location>
        <begin position="1"/>
        <end position="20"/>
    </location>
</feature>
<name>A0A2J8TH10_PONAB</name>
<proteinExistence type="predicted"/>
<evidence type="ECO:0000313" key="2">
    <source>
        <dbReference type="EMBL" id="PNJ32330.1"/>
    </source>
</evidence>
<accession>A0A2J8TH10</accession>
<comment type="caution">
    <text evidence="2">The sequence shown here is derived from an EMBL/GenBank/DDBJ whole genome shotgun (WGS) entry which is preliminary data.</text>
</comment>